<comment type="caution">
    <text evidence="1">The sequence shown here is derived from an EMBL/GenBank/DDBJ whole genome shotgun (WGS) entry which is preliminary data.</text>
</comment>
<keyword evidence="2" id="KW-1185">Reference proteome</keyword>
<gene>
    <name evidence="1" type="ORF">GGR13_002178</name>
</gene>
<protein>
    <recommendedName>
        <fullName evidence="3">DUF4145 domain-containing protein</fullName>
    </recommendedName>
</protein>
<evidence type="ECO:0000313" key="2">
    <source>
        <dbReference type="Proteomes" id="UP000545037"/>
    </source>
</evidence>
<dbReference type="Proteomes" id="UP000545037">
    <property type="component" value="Unassembled WGS sequence"/>
</dbReference>
<evidence type="ECO:0000313" key="1">
    <source>
        <dbReference type="EMBL" id="MBB5746574.1"/>
    </source>
</evidence>
<evidence type="ECO:0008006" key="3">
    <source>
        <dbReference type="Google" id="ProtNLM"/>
    </source>
</evidence>
<sequence>MHLMRALEPALQALALSVEVQPDQNWNSALNQIETKLRAMQKSTHGPEDEHWASEAVLQLRAIKNAWRNRAMHGVVRYGEDDAVRIFESVKFFMQTLALRLTE</sequence>
<reference evidence="1 2" key="1">
    <citation type="submission" date="2020-08" db="EMBL/GenBank/DDBJ databases">
        <title>Genomic Encyclopedia of Type Strains, Phase IV (KMG-IV): sequencing the most valuable type-strain genomes for metagenomic binning, comparative biology and taxonomic classification.</title>
        <authorList>
            <person name="Goeker M."/>
        </authorList>
    </citation>
    <scope>NUCLEOTIDE SEQUENCE [LARGE SCALE GENOMIC DNA]</scope>
    <source>
        <strain evidence="1 2">DSM 4737</strain>
    </source>
</reference>
<name>A0A7W9CJ09_9CAUL</name>
<accession>A0A7W9CJ09</accession>
<organism evidence="1 2">
    <name type="scientific">Brevundimonas variabilis</name>
    <dbReference type="NCBI Taxonomy" id="74312"/>
    <lineage>
        <taxon>Bacteria</taxon>
        <taxon>Pseudomonadati</taxon>
        <taxon>Pseudomonadota</taxon>
        <taxon>Alphaproteobacteria</taxon>
        <taxon>Caulobacterales</taxon>
        <taxon>Caulobacteraceae</taxon>
        <taxon>Brevundimonas</taxon>
    </lineage>
</organism>
<proteinExistence type="predicted"/>
<dbReference type="EMBL" id="JACHOR010000003">
    <property type="protein sequence ID" value="MBB5746574.1"/>
    <property type="molecule type" value="Genomic_DNA"/>
</dbReference>
<dbReference type="AlphaFoldDB" id="A0A7W9CJ09"/>